<proteinExistence type="predicted"/>
<evidence type="ECO:0000259" key="1">
    <source>
        <dbReference type="Pfam" id="PF06439"/>
    </source>
</evidence>
<dbReference type="Proteomes" id="UP001596405">
    <property type="component" value="Unassembled WGS sequence"/>
</dbReference>
<dbReference type="Gene3D" id="2.60.120.560">
    <property type="entry name" value="Exo-inulinase, domain 1"/>
    <property type="match status" value="1"/>
</dbReference>
<protein>
    <submittedName>
        <fullName evidence="2">DUF1080 domain-containing protein</fullName>
    </submittedName>
</protein>
<sequence>MSNAQTNAKSSDWKPLFDGKTTNGWHSYGKETAGKAWKAEDGMLRLDASAKKDWQTNEGGDIVTEESYEDFHLKLDWKIAQNGNSGIIIYVQDEPAKYQYVWQTGPEIQVLDNDGHPDAKIHKHRAGDLYDLVASSPETVKPAGQWNRVEIISQNGKLEVVQNGQKVLTTTMWDDNWRNMIAGSKFSQMPGFGTFKSGKIALQDHGDDVWFKNIMIKRL</sequence>
<name>A0ABW2DKJ3_9BACT</name>
<organism evidence="2 3">
    <name type="scientific">Rufibacter roseus</name>
    <dbReference type="NCBI Taxonomy" id="1567108"/>
    <lineage>
        <taxon>Bacteria</taxon>
        <taxon>Pseudomonadati</taxon>
        <taxon>Bacteroidota</taxon>
        <taxon>Cytophagia</taxon>
        <taxon>Cytophagales</taxon>
        <taxon>Hymenobacteraceae</taxon>
        <taxon>Rufibacter</taxon>
    </lineage>
</organism>
<gene>
    <name evidence="2" type="ORF">ACFQHR_06080</name>
</gene>
<evidence type="ECO:0000313" key="2">
    <source>
        <dbReference type="EMBL" id="MFC6997184.1"/>
    </source>
</evidence>
<accession>A0ABW2DKJ3</accession>
<keyword evidence="3" id="KW-1185">Reference proteome</keyword>
<dbReference type="InterPro" id="IPR010496">
    <property type="entry name" value="AL/BT2_dom"/>
</dbReference>
<evidence type="ECO:0000313" key="3">
    <source>
        <dbReference type="Proteomes" id="UP001596405"/>
    </source>
</evidence>
<dbReference type="RefSeq" id="WP_239693291.1">
    <property type="nucleotide sequence ID" value="NZ_JBHSYQ010000003.1"/>
</dbReference>
<reference evidence="3" key="1">
    <citation type="journal article" date="2019" name="Int. J. Syst. Evol. Microbiol.">
        <title>The Global Catalogue of Microorganisms (GCM) 10K type strain sequencing project: providing services to taxonomists for standard genome sequencing and annotation.</title>
        <authorList>
            <consortium name="The Broad Institute Genomics Platform"/>
            <consortium name="The Broad Institute Genome Sequencing Center for Infectious Disease"/>
            <person name="Wu L."/>
            <person name="Ma J."/>
        </authorList>
    </citation>
    <scope>NUCLEOTIDE SEQUENCE [LARGE SCALE GENOMIC DNA]</scope>
    <source>
        <strain evidence="3">CGMCC 4.7393</strain>
    </source>
</reference>
<dbReference type="EMBL" id="JBHSYQ010000003">
    <property type="protein sequence ID" value="MFC6997184.1"/>
    <property type="molecule type" value="Genomic_DNA"/>
</dbReference>
<comment type="caution">
    <text evidence="2">The sequence shown here is derived from an EMBL/GenBank/DDBJ whole genome shotgun (WGS) entry which is preliminary data.</text>
</comment>
<dbReference type="Pfam" id="PF06439">
    <property type="entry name" value="3keto-disac_hyd"/>
    <property type="match status" value="1"/>
</dbReference>
<feature type="domain" description="3-keto-alpha-glucoside-1,2-lyase/3-keto-2-hydroxy-glucal hydratase" evidence="1">
    <location>
        <begin position="12"/>
        <end position="217"/>
    </location>
</feature>